<name>A0A0U3J2F2_9CAUD</name>
<dbReference type="Proteomes" id="UP000260420">
    <property type="component" value="Segment"/>
</dbReference>
<evidence type="ECO:0008006" key="3">
    <source>
        <dbReference type="Google" id="ProtNLM"/>
    </source>
</evidence>
<reference evidence="1 2" key="1">
    <citation type="journal article" date="2016" name="Genome Announc.">
        <title>Genome Sequence of Bacillus cereus Phage vB_BceS-MY192.</title>
        <authorList>
            <person name="Yang Y."/>
            <person name="Zhan L."/>
            <person name="Chen J."/>
            <person name="Zhang Y."/>
            <person name="Sun Y."/>
            <person name="Yang Z."/>
            <person name="Jiang L."/>
            <person name="Zhu H."/>
            <person name="Zhang Y."/>
            <person name="Lu Y."/>
            <person name="Mei L."/>
        </authorList>
    </citation>
    <scope>NUCLEOTIDE SEQUENCE [LARGE SCALE GENOMIC DNA]</scope>
</reference>
<dbReference type="GeneID" id="55599499"/>
<protein>
    <recommendedName>
        <fullName evidence="3">DUF3168 domain-containing protein</fullName>
    </recommendedName>
</protein>
<evidence type="ECO:0000313" key="1">
    <source>
        <dbReference type="EMBL" id="ALV83503.1"/>
    </source>
</evidence>
<evidence type="ECO:0000313" key="2">
    <source>
        <dbReference type="Proteomes" id="UP000260420"/>
    </source>
</evidence>
<sequence>MRFLEKDVLRALTNSFIVEKIGGEYIYNMVRGDDNGKTWITYSELDNGAGRYAEGVESTSIILFQVDIWSFSPVKGDLKEAVNTCMKNIGFQRITTANLYEPDTKIYHYGMRFRTELKI</sequence>
<accession>A0A0U3J2F2</accession>
<organism evidence="1 2">
    <name type="scientific">Bacillus phage vB_BceS-MY192</name>
    <dbReference type="NCBI Taxonomy" id="1759525"/>
    <lineage>
        <taxon>Viruses</taxon>
        <taxon>Duplodnaviria</taxon>
        <taxon>Heunggongvirae</taxon>
        <taxon>Uroviricota</taxon>
        <taxon>Caudoviricetes</taxon>
        <taxon>Hubeivirus</taxon>
        <taxon>Hubeivirus MY192</taxon>
    </lineage>
</organism>
<dbReference type="EMBL" id="KT725776">
    <property type="protein sequence ID" value="ALV83503.1"/>
    <property type="molecule type" value="Genomic_DNA"/>
</dbReference>
<dbReference type="RefSeq" id="YP_009830085.1">
    <property type="nucleotide sequence ID" value="NC_048633.1"/>
</dbReference>
<keyword evidence="2" id="KW-1185">Reference proteome</keyword>
<proteinExistence type="predicted"/>
<dbReference type="KEGG" id="vg:55599499"/>